<accession>A0A3R9P0P5</accession>
<keyword evidence="2" id="KW-1185">Reference proteome</keyword>
<proteinExistence type="predicted"/>
<evidence type="ECO:0000313" key="2">
    <source>
        <dbReference type="Proteomes" id="UP000269669"/>
    </source>
</evidence>
<evidence type="ECO:0000313" key="1">
    <source>
        <dbReference type="EMBL" id="RSL19257.1"/>
    </source>
</evidence>
<protein>
    <submittedName>
        <fullName evidence="1">Uncharacterized protein</fullName>
    </submittedName>
</protein>
<reference evidence="1 2" key="1">
    <citation type="submission" date="2018-12" db="EMBL/GenBank/DDBJ databases">
        <title>Sequencing of bacterial isolates from soil warming experiment in Harvard Forest, Massachusetts, USA.</title>
        <authorList>
            <person name="Deangelis K."/>
        </authorList>
    </citation>
    <scope>NUCLEOTIDE SEQUENCE [LARGE SCALE GENOMIC DNA]</scope>
    <source>
        <strain evidence="1 2">EB153</strain>
    </source>
</reference>
<sequence length="146" mass="16269">MPLRQNGNILSARPIESIVHRLRDPDWNIPVKLSQRALADRVRGPDELARERAAISESQELARSASKLQQSDIWKATETAVQAMKRSETEAARVALDEILRNILRTRTDKQILPGGSPCPARAVSVSAKVARSTLAMHNQLFQKLL</sequence>
<dbReference type="AlphaFoldDB" id="A0A3R9P0P5"/>
<name>A0A3R9P0P5_9BACT</name>
<gene>
    <name evidence="1" type="ORF">EDE15_4917</name>
</gene>
<organism evidence="1 2">
    <name type="scientific">Edaphobacter aggregans</name>
    <dbReference type="NCBI Taxonomy" id="570835"/>
    <lineage>
        <taxon>Bacteria</taxon>
        <taxon>Pseudomonadati</taxon>
        <taxon>Acidobacteriota</taxon>
        <taxon>Terriglobia</taxon>
        <taxon>Terriglobales</taxon>
        <taxon>Acidobacteriaceae</taxon>
        <taxon>Edaphobacter</taxon>
    </lineage>
</organism>
<comment type="caution">
    <text evidence="1">The sequence shown here is derived from an EMBL/GenBank/DDBJ whole genome shotgun (WGS) entry which is preliminary data.</text>
</comment>
<dbReference type="Proteomes" id="UP000269669">
    <property type="component" value="Unassembled WGS sequence"/>
</dbReference>
<dbReference type="EMBL" id="RSDW01000001">
    <property type="protein sequence ID" value="RSL19257.1"/>
    <property type="molecule type" value="Genomic_DNA"/>
</dbReference>